<dbReference type="HAMAP" id="MF_01043">
    <property type="entry name" value="PlsY"/>
    <property type="match status" value="1"/>
</dbReference>
<dbReference type="PANTHER" id="PTHR30309:SF0">
    <property type="entry name" value="GLYCEROL-3-PHOSPHATE ACYLTRANSFERASE-RELATED"/>
    <property type="match status" value="1"/>
</dbReference>
<dbReference type="EMBL" id="CCSE01000001">
    <property type="protein sequence ID" value="CEA00544.1"/>
    <property type="molecule type" value="Genomic_DNA"/>
</dbReference>
<evidence type="ECO:0000256" key="9">
    <source>
        <dbReference type="ARBA" id="ARBA00023264"/>
    </source>
</evidence>
<dbReference type="EC" id="2.3.1.275" evidence="10"/>
<keyword evidence="1 10" id="KW-1003">Cell membrane</keyword>
<keyword evidence="7 10" id="KW-0472">Membrane</keyword>
<keyword evidence="8 10" id="KW-0594">Phospholipid biosynthesis</keyword>
<dbReference type="GO" id="GO:0005886">
    <property type="term" value="C:plasma membrane"/>
    <property type="evidence" value="ECO:0007669"/>
    <property type="project" value="UniProtKB-SubCell"/>
</dbReference>
<evidence type="ECO:0000313" key="11">
    <source>
        <dbReference type="EMBL" id="CEA00544.1"/>
    </source>
</evidence>
<feature type="transmembrane region" description="Helical" evidence="10">
    <location>
        <begin position="6"/>
        <end position="23"/>
    </location>
</feature>
<dbReference type="STRING" id="1461582.BN1048_00995"/>
<dbReference type="Pfam" id="PF02660">
    <property type="entry name" value="G3P_acyltransf"/>
    <property type="match status" value="1"/>
</dbReference>
<comment type="subcellular location">
    <subcellularLocation>
        <location evidence="10">Cell membrane</location>
        <topology evidence="10">Multi-pass membrane protein</topology>
    </subcellularLocation>
</comment>
<evidence type="ECO:0000256" key="1">
    <source>
        <dbReference type="ARBA" id="ARBA00022475"/>
    </source>
</evidence>
<keyword evidence="2 10" id="KW-0444">Lipid biosynthesis</keyword>
<feature type="transmembrane region" description="Helical" evidence="10">
    <location>
        <begin position="81"/>
        <end position="102"/>
    </location>
</feature>
<dbReference type="Proteomes" id="UP000044136">
    <property type="component" value="Unassembled WGS sequence"/>
</dbReference>
<dbReference type="SMART" id="SM01207">
    <property type="entry name" value="G3P_acyltransf"/>
    <property type="match status" value="1"/>
</dbReference>
<evidence type="ECO:0000256" key="10">
    <source>
        <dbReference type="HAMAP-Rule" id="MF_01043"/>
    </source>
</evidence>
<dbReference type="eggNOG" id="COG0344">
    <property type="taxonomic scope" value="Bacteria"/>
</dbReference>
<protein>
    <recommendedName>
        <fullName evidence="10">Glycerol-3-phosphate acyltransferase</fullName>
    </recommendedName>
    <alternativeName>
        <fullName evidence="10">Acyl-PO4 G3P acyltransferase</fullName>
    </alternativeName>
    <alternativeName>
        <fullName evidence="10">Acyl-phosphate--glycerol-3-phosphate acyltransferase</fullName>
    </alternativeName>
    <alternativeName>
        <fullName evidence="10">G3P acyltransferase</fullName>
        <shortName evidence="10">GPAT</shortName>
        <ecNumber evidence="10">2.3.1.275</ecNumber>
    </alternativeName>
    <alternativeName>
        <fullName evidence="10">Lysophosphatidic acid synthase</fullName>
        <shortName evidence="10">LPA synthase</shortName>
    </alternativeName>
</protein>
<dbReference type="GO" id="GO:0008654">
    <property type="term" value="P:phospholipid biosynthetic process"/>
    <property type="evidence" value="ECO:0007669"/>
    <property type="project" value="UniProtKB-UniRule"/>
</dbReference>
<feature type="transmembrane region" description="Helical" evidence="10">
    <location>
        <begin position="114"/>
        <end position="134"/>
    </location>
</feature>
<evidence type="ECO:0000256" key="4">
    <source>
        <dbReference type="ARBA" id="ARBA00022692"/>
    </source>
</evidence>
<dbReference type="RefSeq" id="WP_035809078.1">
    <property type="nucleotide sequence ID" value="NZ_CCSE01000001.1"/>
</dbReference>
<reference evidence="11 12" key="1">
    <citation type="submission" date="2014-07" db="EMBL/GenBank/DDBJ databases">
        <authorList>
            <person name="Urmite Genomes Urmite Genomes"/>
        </authorList>
    </citation>
    <scope>NUCLEOTIDE SEQUENCE [LARGE SCALE GENOMIC DNA]</scope>
    <source>
        <strain evidence="11 12">13MG44_air</strain>
    </source>
</reference>
<dbReference type="OrthoDB" id="9777124at2"/>
<dbReference type="HOGENOM" id="CLU_081254_4_0_9"/>
<evidence type="ECO:0000313" key="12">
    <source>
        <dbReference type="Proteomes" id="UP000044136"/>
    </source>
</evidence>
<comment type="similarity">
    <text evidence="10">Belongs to the PlsY family.</text>
</comment>
<sequence>MYTVILLLIFSYLFGSIPFSLLISKSFYKIDLREHGSGNVGTTNTFRILGKKAGIVVLILDMMKGAIPVWVAMLVSTDIDFPVIIFGVVAAIGHVYSIFLKFKGGKAVATGGGAILAANPIIFLILVTTFLITLKVSKYVSLGSVFAAIALLISVMFTSDPFMIGFGIILGIIVIVKHISNMKRIKEGTEPKITFM</sequence>
<keyword evidence="5 10" id="KW-1133">Transmembrane helix</keyword>
<accession>A0A078M2R7</accession>
<keyword evidence="12" id="KW-1185">Reference proteome</keyword>
<dbReference type="PANTHER" id="PTHR30309">
    <property type="entry name" value="INNER MEMBRANE PROTEIN YGIH"/>
    <property type="match status" value="1"/>
</dbReference>
<comment type="catalytic activity">
    <reaction evidence="10">
        <text>an acyl phosphate + sn-glycerol 3-phosphate = a 1-acyl-sn-glycero-3-phosphate + phosphate</text>
        <dbReference type="Rhea" id="RHEA:34075"/>
        <dbReference type="ChEBI" id="CHEBI:43474"/>
        <dbReference type="ChEBI" id="CHEBI:57597"/>
        <dbReference type="ChEBI" id="CHEBI:57970"/>
        <dbReference type="ChEBI" id="CHEBI:59918"/>
        <dbReference type="EC" id="2.3.1.275"/>
    </reaction>
</comment>
<evidence type="ECO:0000256" key="8">
    <source>
        <dbReference type="ARBA" id="ARBA00023209"/>
    </source>
</evidence>
<comment type="subunit">
    <text evidence="10">Probably interacts with PlsX.</text>
</comment>
<proteinExistence type="inferred from homology"/>
<dbReference type="NCBIfam" id="TIGR00023">
    <property type="entry name" value="glycerol-3-phosphate 1-O-acyltransferase PlsY"/>
    <property type="match status" value="1"/>
</dbReference>
<comment type="pathway">
    <text evidence="10">Lipid metabolism; phospholipid metabolism.</text>
</comment>
<gene>
    <name evidence="10 11" type="primary">plsY</name>
    <name evidence="11" type="ORF">BN1048_00995</name>
</gene>
<evidence type="ECO:0000256" key="6">
    <source>
        <dbReference type="ARBA" id="ARBA00023098"/>
    </source>
</evidence>
<dbReference type="UniPathway" id="UPA00085"/>
<dbReference type="AlphaFoldDB" id="A0A078M2R7"/>
<keyword evidence="6 10" id="KW-0443">Lipid metabolism</keyword>
<comment type="function">
    <text evidence="10">Catalyzes the transfer of an acyl group from acyl-phosphate (acyl-PO(4)) to glycerol-3-phosphate (G3P) to form lysophosphatidic acid (LPA). This enzyme utilizes acyl-phosphate as fatty acyl donor, but not acyl-CoA or acyl-ACP.</text>
</comment>
<organism evidence="11 12">
    <name type="scientific">Jeotgalicoccus saudimassiliensis</name>
    <dbReference type="NCBI Taxonomy" id="1461582"/>
    <lineage>
        <taxon>Bacteria</taxon>
        <taxon>Bacillati</taxon>
        <taxon>Bacillota</taxon>
        <taxon>Bacilli</taxon>
        <taxon>Bacillales</taxon>
        <taxon>Staphylococcaceae</taxon>
        <taxon>Jeotgalicoccus</taxon>
    </lineage>
</organism>
<evidence type="ECO:0000256" key="5">
    <source>
        <dbReference type="ARBA" id="ARBA00022989"/>
    </source>
</evidence>
<feature type="transmembrane region" description="Helical" evidence="10">
    <location>
        <begin position="146"/>
        <end position="176"/>
    </location>
</feature>
<keyword evidence="11" id="KW-0012">Acyltransferase</keyword>
<evidence type="ECO:0000256" key="3">
    <source>
        <dbReference type="ARBA" id="ARBA00022679"/>
    </source>
</evidence>
<dbReference type="GO" id="GO:0043772">
    <property type="term" value="F:acyl-phosphate glycerol-3-phosphate acyltransferase activity"/>
    <property type="evidence" value="ECO:0007669"/>
    <property type="project" value="UniProtKB-UniRule"/>
</dbReference>
<keyword evidence="3 10" id="KW-0808">Transferase</keyword>
<evidence type="ECO:0000256" key="7">
    <source>
        <dbReference type="ARBA" id="ARBA00023136"/>
    </source>
</evidence>
<feature type="transmembrane region" description="Helical" evidence="10">
    <location>
        <begin position="55"/>
        <end position="75"/>
    </location>
</feature>
<evidence type="ECO:0000256" key="2">
    <source>
        <dbReference type="ARBA" id="ARBA00022516"/>
    </source>
</evidence>
<keyword evidence="9 10" id="KW-1208">Phospholipid metabolism</keyword>
<keyword evidence="4 10" id="KW-0812">Transmembrane</keyword>
<name>A0A078M2R7_9STAP</name>
<dbReference type="InterPro" id="IPR003811">
    <property type="entry name" value="G3P_acylTferase_PlsY"/>
</dbReference>